<organism evidence="2 3">
    <name type="scientific">Candidatus Muproteobacteria bacterium RBG_16_60_9</name>
    <dbReference type="NCBI Taxonomy" id="1817755"/>
    <lineage>
        <taxon>Bacteria</taxon>
        <taxon>Pseudomonadati</taxon>
        <taxon>Pseudomonadota</taxon>
        <taxon>Candidatus Muproteobacteria</taxon>
    </lineage>
</organism>
<reference evidence="2 3" key="1">
    <citation type="journal article" date="2016" name="Nat. Commun.">
        <title>Thousands of microbial genomes shed light on interconnected biogeochemical processes in an aquifer system.</title>
        <authorList>
            <person name="Anantharaman K."/>
            <person name="Brown C.T."/>
            <person name="Hug L.A."/>
            <person name="Sharon I."/>
            <person name="Castelle C.J."/>
            <person name="Probst A.J."/>
            <person name="Thomas B.C."/>
            <person name="Singh A."/>
            <person name="Wilkins M.J."/>
            <person name="Karaoz U."/>
            <person name="Brodie E.L."/>
            <person name="Williams K.H."/>
            <person name="Hubbard S.S."/>
            <person name="Banfield J.F."/>
        </authorList>
    </citation>
    <scope>NUCLEOTIDE SEQUENCE [LARGE SCALE GENOMIC DNA]</scope>
</reference>
<proteinExistence type="predicted"/>
<feature type="signal peptide" evidence="1">
    <location>
        <begin position="1"/>
        <end position="25"/>
    </location>
</feature>
<dbReference type="EMBL" id="MFSP01000013">
    <property type="protein sequence ID" value="OGI69835.1"/>
    <property type="molecule type" value="Genomic_DNA"/>
</dbReference>
<gene>
    <name evidence="2" type="ORF">A2W18_00070</name>
</gene>
<comment type="caution">
    <text evidence="2">The sequence shown here is derived from an EMBL/GenBank/DDBJ whole genome shotgun (WGS) entry which is preliminary data.</text>
</comment>
<sequence length="87" mass="8957">MNATRKRFLFATIVATVLIGPVAFAAEKESSVKQGTKEAGHAVGSAIREVGLGAKEVGKAIGHAAKEGVEAVKEGGREIKKGVKGEK</sequence>
<evidence type="ECO:0000256" key="1">
    <source>
        <dbReference type="SAM" id="SignalP"/>
    </source>
</evidence>
<protein>
    <recommendedName>
        <fullName evidence="4">Senescence domain-containing protein</fullName>
    </recommendedName>
</protein>
<evidence type="ECO:0000313" key="3">
    <source>
        <dbReference type="Proteomes" id="UP000179076"/>
    </source>
</evidence>
<dbReference type="AlphaFoldDB" id="A0A1F6VK02"/>
<name>A0A1F6VK02_9PROT</name>
<keyword evidence="1" id="KW-0732">Signal</keyword>
<evidence type="ECO:0000313" key="2">
    <source>
        <dbReference type="EMBL" id="OGI69835.1"/>
    </source>
</evidence>
<feature type="chain" id="PRO_5009527270" description="Senescence domain-containing protein" evidence="1">
    <location>
        <begin position="26"/>
        <end position="87"/>
    </location>
</feature>
<accession>A0A1F6VK02</accession>
<evidence type="ECO:0008006" key="4">
    <source>
        <dbReference type="Google" id="ProtNLM"/>
    </source>
</evidence>
<dbReference type="Proteomes" id="UP000179076">
    <property type="component" value="Unassembled WGS sequence"/>
</dbReference>